<gene>
    <name evidence="2" type="ORF">A2118_02125</name>
</gene>
<proteinExistence type="predicted"/>
<dbReference type="AlphaFoldDB" id="A0A1F6BVR9"/>
<dbReference type="STRING" id="1798474.A2118_02125"/>
<dbReference type="InterPro" id="IPR029063">
    <property type="entry name" value="SAM-dependent_MTases_sf"/>
</dbReference>
<dbReference type="Pfam" id="PF05050">
    <property type="entry name" value="Methyltransf_21"/>
    <property type="match status" value="1"/>
</dbReference>
<dbReference type="PANTHER" id="PTHR34203">
    <property type="entry name" value="METHYLTRANSFERASE, FKBM FAMILY PROTEIN"/>
    <property type="match status" value="1"/>
</dbReference>
<evidence type="ECO:0000313" key="3">
    <source>
        <dbReference type="Proteomes" id="UP000179014"/>
    </source>
</evidence>
<reference evidence="2 3" key="1">
    <citation type="journal article" date="2016" name="Nat. Commun.">
        <title>Thousands of microbial genomes shed light on interconnected biogeochemical processes in an aquifer system.</title>
        <authorList>
            <person name="Anantharaman K."/>
            <person name="Brown C.T."/>
            <person name="Hug L.A."/>
            <person name="Sharon I."/>
            <person name="Castelle C.J."/>
            <person name="Probst A.J."/>
            <person name="Thomas B.C."/>
            <person name="Singh A."/>
            <person name="Wilkins M.J."/>
            <person name="Karaoz U."/>
            <person name="Brodie E.L."/>
            <person name="Williams K.H."/>
            <person name="Hubbard S.S."/>
            <person name="Banfield J.F."/>
        </authorList>
    </citation>
    <scope>NUCLEOTIDE SEQUENCE [LARGE SCALE GENOMIC DNA]</scope>
</reference>
<feature type="domain" description="Methyltransferase FkbM" evidence="1">
    <location>
        <begin position="111"/>
        <end position="268"/>
    </location>
</feature>
<accession>A0A1F6BVR9</accession>
<dbReference type="Gene3D" id="3.40.50.150">
    <property type="entry name" value="Vaccinia Virus protein VP39"/>
    <property type="match status" value="1"/>
</dbReference>
<sequence length="304" mass="34603">MKNNNTVLSAYKKIIGNSDWYQTRSFSWPERLRRYPLLTLRYALIDRYWKIAIALGFHDSFLTARTFWGEYMQVTFPDYRCIYHHGLIDGRELPVEDFLVQFIKEGDVCVDVGANVGFYTLLFSALVGERGRVYAFEPTPRTFGILRKNSSDKQNVTLVNVALMEMEGERNLADYGAEKSGLNTVLPKSSNNGIRPSLLSVEVMTLDSYCFVHNIRPTFIKIDVEGAEEMVLMGGRKTLAEHHPVLIVEVQREASQPVVALLSDLGYQAYQFVDNTPVPFVAGDTLGCPNMLFMHDKTRRPSHD</sequence>
<dbReference type="PANTHER" id="PTHR34203:SF15">
    <property type="entry name" value="SLL1173 PROTEIN"/>
    <property type="match status" value="1"/>
</dbReference>
<evidence type="ECO:0000313" key="2">
    <source>
        <dbReference type="EMBL" id="OGG41020.1"/>
    </source>
</evidence>
<dbReference type="SUPFAM" id="SSF53335">
    <property type="entry name" value="S-adenosyl-L-methionine-dependent methyltransferases"/>
    <property type="match status" value="1"/>
</dbReference>
<dbReference type="NCBIfam" id="TIGR01444">
    <property type="entry name" value="fkbM_fam"/>
    <property type="match status" value="1"/>
</dbReference>
<dbReference type="InterPro" id="IPR006342">
    <property type="entry name" value="FkbM_mtfrase"/>
</dbReference>
<protein>
    <recommendedName>
        <fullName evidence="1">Methyltransferase FkbM domain-containing protein</fullName>
    </recommendedName>
</protein>
<comment type="caution">
    <text evidence="2">The sequence shown here is derived from an EMBL/GenBank/DDBJ whole genome shotgun (WGS) entry which is preliminary data.</text>
</comment>
<dbReference type="InterPro" id="IPR052514">
    <property type="entry name" value="SAM-dependent_MTase"/>
</dbReference>
<dbReference type="Proteomes" id="UP000179014">
    <property type="component" value="Unassembled WGS sequence"/>
</dbReference>
<evidence type="ECO:0000259" key="1">
    <source>
        <dbReference type="Pfam" id="PF05050"/>
    </source>
</evidence>
<dbReference type="EMBL" id="MFKN01000018">
    <property type="protein sequence ID" value="OGG41020.1"/>
    <property type="molecule type" value="Genomic_DNA"/>
</dbReference>
<organism evidence="2 3">
    <name type="scientific">Candidatus Kaiserbacteria bacterium GWA2_50_9</name>
    <dbReference type="NCBI Taxonomy" id="1798474"/>
    <lineage>
        <taxon>Bacteria</taxon>
        <taxon>Candidatus Kaiseribacteriota</taxon>
    </lineage>
</organism>
<name>A0A1F6BVR9_9BACT</name>